<protein>
    <submittedName>
        <fullName evidence="3">Cell wall-binding protein</fullName>
    </submittedName>
</protein>
<evidence type="ECO:0000256" key="2">
    <source>
        <dbReference type="PROSITE-ProRule" id="PRU00591"/>
    </source>
</evidence>
<accession>A0AAE3DJN5</accession>
<evidence type="ECO:0000313" key="3">
    <source>
        <dbReference type="EMBL" id="MCC2164297.1"/>
    </source>
</evidence>
<gene>
    <name evidence="3" type="ORF">LKD32_05245</name>
</gene>
<feature type="repeat" description="Cell wall-binding" evidence="2">
    <location>
        <begin position="267"/>
        <end position="286"/>
    </location>
</feature>
<dbReference type="AlphaFoldDB" id="A0AAE3DJN5"/>
<feature type="repeat" description="Cell wall-binding" evidence="2">
    <location>
        <begin position="287"/>
        <end position="306"/>
    </location>
</feature>
<dbReference type="Pfam" id="PF19127">
    <property type="entry name" value="Choline_bind_3"/>
    <property type="match status" value="1"/>
</dbReference>
<dbReference type="PROSITE" id="PS51170">
    <property type="entry name" value="CW"/>
    <property type="match status" value="2"/>
</dbReference>
<proteinExistence type="predicted"/>
<sequence>MRKTKTAAKIAGLLTLGCLFAGLVAMPVFGASRKRISSVNIEVEAEIQPETRIGEETIDVSVKGGKYYYDYYDVENDGFEWEENDIPKISIYLRAEAGYYFSLTKASSVRLSGATYVKATKEDSSETLKLTVKLPSLAETVGDQSDVMLTNNGYAIWKEVRGAGSYEVRLYRNGEGVGATMLTTTDSHYNFQSAMTKPGDYQVKVRPVNKVNQDNKGTWKESTVITLSSEDATRIRNGEGGGMPVTGEWVSDQIGWWYKHSDKTYTRNGWEEIDGKWYFFGEDGYMKTGWIDWNGKRYYCDKNGVMLTNTMTPDGTILGYDGTPKTD</sequence>
<dbReference type="SUPFAM" id="SSF69360">
    <property type="entry name" value="Cell wall binding repeat"/>
    <property type="match status" value="1"/>
</dbReference>
<evidence type="ECO:0000313" key="4">
    <source>
        <dbReference type="Proteomes" id="UP001198962"/>
    </source>
</evidence>
<dbReference type="RefSeq" id="WP_308450977.1">
    <property type="nucleotide sequence ID" value="NZ_JAJEPU010000011.1"/>
</dbReference>
<dbReference type="Gene3D" id="2.10.270.10">
    <property type="entry name" value="Cholin Binding"/>
    <property type="match status" value="1"/>
</dbReference>
<keyword evidence="4" id="KW-1185">Reference proteome</keyword>
<organism evidence="3 4">
    <name type="scientific">Brotaphodocola catenula</name>
    <dbReference type="NCBI Taxonomy" id="2885361"/>
    <lineage>
        <taxon>Bacteria</taxon>
        <taxon>Bacillati</taxon>
        <taxon>Bacillota</taxon>
        <taxon>Clostridia</taxon>
        <taxon>Lachnospirales</taxon>
        <taxon>Lachnospiraceae</taxon>
        <taxon>Brotaphodocola</taxon>
    </lineage>
</organism>
<dbReference type="EMBL" id="JAJEPU010000011">
    <property type="protein sequence ID" value="MCC2164297.1"/>
    <property type="molecule type" value="Genomic_DNA"/>
</dbReference>
<evidence type="ECO:0000256" key="1">
    <source>
        <dbReference type="ARBA" id="ARBA00022737"/>
    </source>
</evidence>
<dbReference type="InterPro" id="IPR018337">
    <property type="entry name" value="Cell_wall/Cho-bd_repeat"/>
</dbReference>
<reference evidence="3" key="1">
    <citation type="submission" date="2021-10" db="EMBL/GenBank/DDBJ databases">
        <title>Anaerobic single-cell dispensing facilitates the cultivation of human gut bacteria.</title>
        <authorList>
            <person name="Afrizal A."/>
        </authorList>
    </citation>
    <scope>NUCLEOTIDE SEQUENCE</scope>
    <source>
        <strain evidence="3">CLA-AA-H274</strain>
    </source>
</reference>
<name>A0AAE3DJN5_9FIRM</name>
<dbReference type="Proteomes" id="UP001198962">
    <property type="component" value="Unassembled WGS sequence"/>
</dbReference>
<comment type="caution">
    <text evidence="3">The sequence shown here is derived from an EMBL/GenBank/DDBJ whole genome shotgun (WGS) entry which is preliminary data.</text>
</comment>
<dbReference type="Gene3D" id="2.60.40.10">
    <property type="entry name" value="Immunoglobulins"/>
    <property type="match status" value="1"/>
</dbReference>
<dbReference type="InterPro" id="IPR013783">
    <property type="entry name" value="Ig-like_fold"/>
</dbReference>
<keyword evidence="1" id="KW-0677">Repeat</keyword>